<evidence type="ECO:0000259" key="11">
    <source>
        <dbReference type="Pfam" id="PF00593"/>
    </source>
</evidence>
<protein>
    <submittedName>
        <fullName evidence="13">TonB-dependent receptor plug</fullName>
    </submittedName>
</protein>
<keyword evidence="7 10" id="KW-0472">Membrane</keyword>
<dbReference type="OrthoDB" id="9758472at2"/>
<proteinExistence type="inferred from homology"/>
<evidence type="ECO:0000313" key="13">
    <source>
        <dbReference type="EMBL" id="ACY48861.1"/>
    </source>
</evidence>
<dbReference type="GO" id="GO:0009279">
    <property type="term" value="C:cell outer membrane"/>
    <property type="evidence" value="ECO:0007669"/>
    <property type="project" value="UniProtKB-SubCell"/>
</dbReference>
<evidence type="ECO:0000256" key="9">
    <source>
        <dbReference type="ARBA" id="ARBA00023237"/>
    </source>
</evidence>
<sequence length="663" mass="73652">MRPWKRFWALWLLVGPTGAQPVTDTIRTYALDPVVITLEQEQEASFSSVWRVSLAELAVEDAVSLSETAALLPGVSVQTNSRGETLFYPRGSGERQVAVFLDGALLTVPWDYRYDLDLVPVAALGGVTLIPGNASVLYGTNAAAGVLSLRSRLLAHPGRLTELNMWGGAPASVQASAVHLAHTGRFAYTVGLGYAYRRGLPLPDADLPYSQPDPDLRTNTDRRLFHLLARVQSGQAGRRIGVTLFHLQGVQGVAPESHLNPLVSSVRYWRYPLQQHTLAILSGERATPFGLLEGAFWVGLFRQHIDQYRDVRYETREAREEDEDWTVGGRLVWRRAVGDGQTRLALNWVGSRHGQRDFEYDEAGRPEAVNPPTLYYQQHLLSAGAELVQPFGLGIEGAVGFSYDVMLAPETGDKPPRDPMSAWSLGVGLRRSWPKGVEGFLAASRKVRFPTMRELFSGALGRFLINPGLRPETIWMAEAGLRFFTSQGYAEVVGYVNRTFDTIDQRTVVVDGERKRQRINLEGSRVYGMEVRGGWAFLRSWTLEGHVAGLRSRAFLPGPDRPLVEKPEWLATLMLRRLPGLGLAPLVQLHYRGRAWALDEANRLQALPDALLLHVRLAYRLPLASGQVEGFVRINNVTDTAVWPQLGLPGPGRELRLGVQLWV</sequence>
<dbReference type="InterPro" id="IPR000531">
    <property type="entry name" value="Beta-barrel_TonB"/>
</dbReference>
<organism evidence="13 14">
    <name type="scientific">Rhodothermus marinus (strain ATCC 43812 / DSM 4252 / R-10)</name>
    <name type="common">Rhodothermus obamensis</name>
    <dbReference type="NCBI Taxonomy" id="518766"/>
    <lineage>
        <taxon>Bacteria</taxon>
        <taxon>Pseudomonadati</taxon>
        <taxon>Rhodothermota</taxon>
        <taxon>Rhodothermia</taxon>
        <taxon>Rhodothermales</taxon>
        <taxon>Rhodothermaceae</taxon>
        <taxon>Rhodothermus</taxon>
    </lineage>
</organism>
<dbReference type="InterPro" id="IPR036942">
    <property type="entry name" value="Beta-barrel_TonB_sf"/>
</dbReference>
<dbReference type="InterPro" id="IPR012910">
    <property type="entry name" value="Plug_dom"/>
</dbReference>
<evidence type="ECO:0000313" key="14">
    <source>
        <dbReference type="Proteomes" id="UP000002221"/>
    </source>
</evidence>
<dbReference type="PANTHER" id="PTHR30069">
    <property type="entry name" value="TONB-DEPENDENT OUTER MEMBRANE RECEPTOR"/>
    <property type="match status" value="1"/>
</dbReference>
<reference evidence="13 14" key="1">
    <citation type="journal article" date="2009" name="Stand. Genomic Sci.">
        <title>Complete genome sequence of Rhodothermus marinus type strain (R-10).</title>
        <authorList>
            <person name="Nolan M."/>
            <person name="Tindall B.J."/>
            <person name="Pomrenke H."/>
            <person name="Lapidus A."/>
            <person name="Copeland A."/>
            <person name="Glavina Del Rio T."/>
            <person name="Lucas S."/>
            <person name="Chen F."/>
            <person name="Tice H."/>
            <person name="Cheng J.F."/>
            <person name="Saunders E."/>
            <person name="Han C."/>
            <person name="Bruce D."/>
            <person name="Goodwin L."/>
            <person name="Chain P."/>
            <person name="Pitluck S."/>
            <person name="Ovchinikova G."/>
            <person name="Pati A."/>
            <person name="Ivanova N."/>
            <person name="Mavromatis K."/>
            <person name="Chen A."/>
            <person name="Palaniappan K."/>
            <person name="Land M."/>
            <person name="Hauser L."/>
            <person name="Chang Y.J."/>
            <person name="Jeffries C.D."/>
            <person name="Brettin T."/>
            <person name="Goker M."/>
            <person name="Bristow J."/>
            <person name="Eisen J.A."/>
            <person name="Markowitz V."/>
            <person name="Hugenholtz P."/>
            <person name="Kyrpides N.C."/>
            <person name="Klenk H.P."/>
            <person name="Detter J.C."/>
        </authorList>
    </citation>
    <scope>NUCLEOTIDE SEQUENCE [LARGE SCALE GENOMIC DNA]</scope>
    <source>
        <strain evidence="14">ATCC 43812 / DSM 4252 / R-10</strain>
    </source>
</reference>
<keyword evidence="14" id="KW-1185">Reference proteome</keyword>
<keyword evidence="2" id="KW-0813">Transport</keyword>
<dbReference type="STRING" id="518766.Rmar_1978"/>
<keyword evidence="5" id="KW-0732">Signal</keyword>
<gene>
    <name evidence="13" type="ordered locus">Rmar_1978</name>
</gene>
<evidence type="ECO:0000256" key="3">
    <source>
        <dbReference type="ARBA" id="ARBA00022452"/>
    </source>
</evidence>
<evidence type="ECO:0000259" key="12">
    <source>
        <dbReference type="Pfam" id="PF07715"/>
    </source>
</evidence>
<dbReference type="GO" id="GO:0044718">
    <property type="term" value="P:siderophore transmembrane transport"/>
    <property type="evidence" value="ECO:0007669"/>
    <property type="project" value="TreeGrafter"/>
</dbReference>
<evidence type="ECO:0000256" key="5">
    <source>
        <dbReference type="ARBA" id="ARBA00022729"/>
    </source>
</evidence>
<dbReference type="Proteomes" id="UP000002221">
    <property type="component" value="Chromosome"/>
</dbReference>
<keyword evidence="8 13" id="KW-0675">Receptor</keyword>
<dbReference type="Pfam" id="PF07715">
    <property type="entry name" value="Plug"/>
    <property type="match status" value="1"/>
</dbReference>
<comment type="similarity">
    <text evidence="10">Belongs to the TonB-dependent receptor family.</text>
</comment>
<feature type="domain" description="TonB-dependent receptor plug" evidence="12">
    <location>
        <begin position="46"/>
        <end position="146"/>
    </location>
</feature>
<keyword evidence="3" id="KW-1134">Transmembrane beta strand</keyword>
<keyword evidence="6 10" id="KW-0798">TonB box</keyword>
<evidence type="ECO:0000256" key="6">
    <source>
        <dbReference type="ARBA" id="ARBA00023077"/>
    </source>
</evidence>
<comment type="subcellular location">
    <subcellularLocation>
        <location evidence="1">Cell outer membrane</location>
        <topology evidence="1">Multi-pass membrane protein</topology>
    </subcellularLocation>
</comment>
<dbReference type="eggNOG" id="COG4206">
    <property type="taxonomic scope" value="Bacteria"/>
</dbReference>
<dbReference type="GO" id="GO:0015344">
    <property type="term" value="F:siderophore uptake transmembrane transporter activity"/>
    <property type="evidence" value="ECO:0007669"/>
    <property type="project" value="TreeGrafter"/>
</dbReference>
<dbReference type="HOGENOM" id="CLU_391172_0_0_10"/>
<dbReference type="InterPro" id="IPR037066">
    <property type="entry name" value="Plug_dom_sf"/>
</dbReference>
<dbReference type="InterPro" id="IPR039426">
    <property type="entry name" value="TonB-dep_rcpt-like"/>
</dbReference>
<feature type="domain" description="TonB-dependent receptor-like beta-barrel" evidence="11">
    <location>
        <begin position="421"/>
        <end position="636"/>
    </location>
</feature>
<dbReference type="Gene3D" id="2.40.170.20">
    <property type="entry name" value="TonB-dependent receptor, beta-barrel domain"/>
    <property type="match status" value="1"/>
</dbReference>
<name>D0MKE9_RHOM4</name>
<keyword evidence="4" id="KW-0812">Transmembrane</keyword>
<dbReference type="PANTHER" id="PTHR30069:SF29">
    <property type="entry name" value="HEMOGLOBIN AND HEMOGLOBIN-HAPTOGLOBIN-BINDING PROTEIN 1-RELATED"/>
    <property type="match status" value="1"/>
</dbReference>
<evidence type="ECO:0000256" key="7">
    <source>
        <dbReference type="ARBA" id="ARBA00023136"/>
    </source>
</evidence>
<dbReference type="SUPFAM" id="SSF56935">
    <property type="entry name" value="Porins"/>
    <property type="match status" value="1"/>
</dbReference>
<evidence type="ECO:0000256" key="1">
    <source>
        <dbReference type="ARBA" id="ARBA00004571"/>
    </source>
</evidence>
<dbReference type="AlphaFoldDB" id="D0MKE9"/>
<evidence type="ECO:0000256" key="4">
    <source>
        <dbReference type="ARBA" id="ARBA00022692"/>
    </source>
</evidence>
<dbReference type="Gene3D" id="2.170.130.10">
    <property type="entry name" value="TonB-dependent receptor, plug domain"/>
    <property type="match status" value="1"/>
</dbReference>
<evidence type="ECO:0000256" key="10">
    <source>
        <dbReference type="RuleBase" id="RU003357"/>
    </source>
</evidence>
<dbReference type="KEGG" id="rmr:Rmar_1978"/>
<keyword evidence="9" id="KW-0998">Cell outer membrane</keyword>
<dbReference type="EMBL" id="CP001807">
    <property type="protein sequence ID" value="ACY48861.1"/>
    <property type="molecule type" value="Genomic_DNA"/>
</dbReference>
<evidence type="ECO:0000256" key="2">
    <source>
        <dbReference type="ARBA" id="ARBA00022448"/>
    </source>
</evidence>
<accession>D0MKE9</accession>
<evidence type="ECO:0000256" key="8">
    <source>
        <dbReference type="ARBA" id="ARBA00023170"/>
    </source>
</evidence>
<dbReference type="RefSeq" id="WP_012844472.1">
    <property type="nucleotide sequence ID" value="NC_013501.1"/>
</dbReference>
<dbReference type="Pfam" id="PF00593">
    <property type="entry name" value="TonB_dep_Rec_b-barrel"/>
    <property type="match status" value="1"/>
</dbReference>